<dbReference type="PANTHER" id="PTHR43323:SF2">
    <property type="entry name" value="HYDROXYMETHYLGLUTARYL-COA SYNTHASE"/>
    <property type="match status" value="1"/>
</dbReference>
<evidence type="ECO:0000256" key="3">
    <source>
        <dbReference type="SAM" id="MobiDB-lite"/>
    </source>
</evidence>
<dbReference type="InterPro" id="IPR013528">
    <property type="entry name" value="HMG_CoA_synth_N"/>
</dbReference>
<dbReference type="Pfam" id="PF01154">
    <property type="entry name" value="HMG_CoA_synt_N"/>
    <property type="match status" value="1"/>
</dbReference>
<dbReference type="Gene3D" id="3.40.47.10">
    <property type="match status" value="2"/>
</dbReference>
<evidence type="ECO:0000313" key="7">
    <source>
        <dbReference type="Proteomes" id="UP001321475"/>
    </source>
</evidence>
<name>A0ABM8G5W1_9CELL</name>
<feature type="domain" description="Hydroxymethylglutaryl-coenzyme A synthase N-terminal" evidence="4">
    <location>
        <begin position="1"/>
        <end position="124"/>
    </location>
</feature>
<dbReference type="PANTHER" id="PTHR43323">
    <property type="entry name" value="3-HYDROXY-3-METHYLGLUTARYL COENZYME A SYNTHASE"/>
    <property type="match status" value="1"/>
</dbReference>
<comment type="similarity">
    <text evidence="1">Belongs to the thiolase-like superfamily. HMG-CoA synthase family.</text>
</comment>
<gene>
    <name evidence="6" type="ORF">GCM10025865_28610</name>
</gene>
<dbReference type="Proteomes" id="UP001321475">
    <property type="component" value="Chromosome"/>
</dbReference>
<keyword evidence="7" id="KW-1185">Reference proteome</keyword>
<dbReference type="SUPFAM" id="SSF53901">
    <property type="entry name" value="Thiolase-like"/>
    <property type="match status" value="2"/>
</dbReference>
<protein>
    <submittedName>
        <fullName evidence="6">Hydroxymethylglutaryl-CoA synthase</fullName>
    </submittedName>
</protein>
<dbReference type="CDD" id="cd00827">
    <property type="entry name" value="init_cond_enzymes"/>
    <property type="match status" value="1"/>
</dbReference>
<evidence type="ECO:0000259" key="4">
    <source>
        <dbReference type="Pfam" id="PF01154"/>
    </source>
</evidence>
<dbReference type="NCBIfam" id="TIGR01835">
    <property type="entry name" value="HMG-CoA-S_prok"/>
    <property type="match status" value="1"/>
</dbReference>
<dbReference type="EMBL" id="AP027729">
    <property type="protein sequence ID" value="BDZ43562.1"/>
    <property type="molecule type" value="Genomic_DNA"/>
</dbReference>
<feature type="domain" description="Hydroxymethylglutaryl-coenzyme A synthase C-terminal" evidence="5">
    <location>
        <begin position="133"/>
        <end position="206"/>
    </location>
</feature>
<dbReference type="Pfam" id="PF08540">
    <property type="entry name" value="HMG_CoA_synt_C"/>
    <property type="match status" value="2"/>
</dbReference>
<sequence length="348" mass="37188">MSVLAPDEDIVTLAAAAAQPIVERHGTVGLRTVLFATESGIDQSKAAGVFVHRLLDLPVTARVVELKQACYSGTAALQMAAALVARDPSEKVLVITSDVARYDVGSSAEATQGAAAVAMLVTADPALLEIEPVTGVHTEDVMDFWRPNHRSTALVDGKASVEAYLRAADGAWTDYVARGGAAFDDVAAFAYHQPFTRMATKAHRHLAKAARTRLDRDEVDAQIATSTTYNRRVGNSYTASLYLALAAILDDGSLADGDRIAMVSYGSGAVCEVFSAVLRPGYRDATRAAETRALLDARTPVTDERYLELHRDHDSSAPDRTNPVETSGPFRFVGVEGHKRIYAPASEA</sequence>
<evidence type="ECO:0000256" key="2">
    <source>
        <dbReference type="ARBA" id="ARBA00022679"/>
    </source>
</evidence>
<feature type="region of interest" description="Disordered" evidence="3">
    <location>
        <begin position="310"/>
        <end position="329"/>
    </location>
</feature>
<dbReference type="InterPro" id="IPR016039">
    <property type="entry name" value="Thiolase-like"/>
</dbReference>
<proteinExistence type="inferred from homology"/>
<organism evidence="6 7">
    <name type="scientific">Paraoerskovia sediminicola</name>
    <dbReference type="NCBI Taxonomy" id="1138587"/>
    <lineage>
        <taxon>Bacteria</taxon>
        <taxon>Bacillati</taxon>
        <taxon>Actinomycetota</taxon>
        <taxon>Actinomycetes</taxon>
        <taxon>Micrococcales</taxon>
        <taxon>Cellulomonadaceae</taxon>
        <taxon>Paraoerskovia</taxon>
    </lineage>
</organism>
<dbReference type="InterPro" id="IPR011554">
    <property type="entry name" value="HMG_CoA_synthase_prok"/>
</dbReference>
<feature type="domain" description="Hydroxymethylglutaryl-coenzyme A synthase C-terminal" evidence="5">
    <location>
        <begin position="212"/>
        <end position="309"/>
    </location>
</feature>
<evidence type="ECO:0000259" key="5">
    <source>
        <dbReference type="Pfam" id="PF08540"/>
    </source>
</evidence>
<dbReference type="InterPro" id="IPR013746">
    <property type="entry name" value="HMG_CoA_synt_C_dom"/>
</dbReference>
<keyword evidence="2" id="KW-0808">Transferase</keyword>
<evidence type="ECO:0000313" key="6">
    <source>
        <dbReference type="EMBL" id="BDZ43562.1"/>
    </source>
</evidence>
<reference evidence="7" key="1">
    <citation type="journal article" date="2019" name="Int. J. Syst. Evol. Microbiol.">
        <title>The Global Catalogue of Microorganisms (GCM) 10K type strain sequencing project: providing services to taxonomists for standard genome sequencing and annotation.</title>
        <authorList>
            <consortium name="The Broad Institute Genomics Platform"/>
            <consortium name="The Broad Institute Genome Sequencing Center for Infectious Disease"/>
            <person name="Wu L."/>
            <person name="Ma J."/>
        </authorList>
    </citation>
    <scope>NUCLEOTIDE SEQUENCE [LARGE SCALE GENOMIC DNA]</scope>
    <source>
        <strain evidence="7">NBRC 108565</strain>
    </source>
</reference>
<accession>A0ABM8G5W1</accession>
<evidence type="ECO:0000256" key="1">
    <source>
        <dbReference type="ARBA" id="ARBA00007061"/>
    </source>
</evidence>